<sequence>MKKSFLLVAVLSLSLITGCSKPADTSETKLPQKQEESVAKVVEEKNDIEYAKFLEIQNLKANWETKYDNSKEPGFSYDIKNIGEKSVKSLEITFYFLDAEGKPVGEKTMNPFKTIGNKMEELKPNYTWKTSSGTYWSAENISDDWKEGSVEAKITKIQLTE</sequence>
<keyword evidence="3" id="KW-1185">Reference proteome</keyword>
<dbReference type="RefSeq" id="WP_258417668.1">
    <property type="nucleotide sequence ID" value="NZ_JAPTNG010000009.1"/>
</dbReference>
<gene>
    <name evidence="2" type="ORF">O0535_13890</name>
</gene>
<dbReference type="Proteomes" id="UP001067708">
    <property type="component" value="Unassembled WGS sequence"/>
</dbReference>
<evidence type="ECO:0000313" key="3">
    <source>
        <dbReference type="Proteomes" id="UP001067708"/>
    </source>
</evidence>
<dbReference type="EMBL" id="JAPTNG010000009">
    <property type="protein sequence ID" value="MCZ0831832.1"/>
    <property type="molecule type" value="Genomic_DNA"/>
</dbReference>
<evidence type="ECO:0008006" key="4">
    <source>
        <dbReference type="Google" id="ProtNLM"/>
    </source>
</evidence>
<dbReference type="PROSITE" id="PS51257">
    <property type="entry name" value="PROKAR_LIPOPROTEIN"/>
    <property type="match status" value="1"/>
</dbReference>
<keyword evidence="1" id="KW-0732">Signal</keyword>
<evidence type="ECO:0000256" key="1">
    <source>
        <dbReference type="SAM" id="SignalP"/>
    </source>
</evidence>
<reference evidence="2" key="1">
    <citation type="submission" date="2022-09" db="EMBL/GenBank/DDBJ databases">
        <title>Genome analysis and characterization of larvicidal activity of Brevibacillus strains.</title>
        <authorList>
            <person name="Patrusheva E.V."/>
            <person name="Izotova A.O."/>
            <person name="Toshchakov S.V."/>
            <person name="Sineoky S.P."/>
        </authorList>
    </citation>
    <scope>NUCLEOTIDE SEQUENCE</scope>
    <source>
        <strain evidence="2">VKPM_B-13244</strain>
    </source>
</reference>
<organism evidence="2 3">
    <name type="scientific">Brevibacillus halotolerans</name>
    <dbReference type="NCBI Taxonomy" id="1507437"/>
    <lineage>
        <taxon>Bacteria</taxon>
        <taxon>Bacillati</taxon>
        <taxon>Bacillota</taxon>
        <taxon>Bacilli</taxon>
        <taxon>Bacillales</taxon>
        <taxon>Paenibacillaceae</taxon>
        <taxon>Brevibacillus</taxon>
    </lineage>
</organism>
<accession>A0ABT4HYM4</accession>
<name>A0ABT4HYM4_9BACL</name>
<evidence type="ECO:0000313" key="2">
    <source>
        <dbReference type="EMBL" id="MCZ0831832.1"/>
    </source>
</evidence>
<feature type="signal peptide" evidence="1">
    <location>
        <begin position="1"/>
        <end position="22"/>
    </location>
</feature>
<feature type="chain" id="PRO_5046586261" description="Lipoprotein" evidence="1">
    <location>
        <begin position="23"/>
        <end position="161"/>
    </location>
</feature>
<protein>
    <recommendedName>
        <fullName evidence="4">Lipoprotein</fullName>
    </recommendedName>
</protein>
<comment type="caution">
    <text evidence="2">The sequence shown here is derived from an EMBL/GenBank/DDBJ whole genome shotgun (WGS) entry which is preliminary data.</text>
</comment>
<proteinExistence type="predicted"/>